<dbReference type="GO" id="GO:0008658">
    <property type="term" value="F:penicillin binding"/>
    <property type="evidence" value="ECO:0007669"/>
    <property type="project" value="InterPro"/>
</dbReference>
<evidence type="ECO:0000256" key="10">
    <source>
        <dbReference type="ARBA" id="ARBA00022692"/>
    </source>
</evidence>
<dbReference type="GO" id="GO:0006508">
    <property type="term" value="P:proteolysis"/>
    <property type="evidence" value="ECO:0007669"/>
    <property type="project" value="UniProtKB-KW"/>
</dbReference>
<dbReference type="GO" id="GO:0005886">
    <property type="term" value="C:plasma membrane"/>
    <property type="evidence" value="ECO:0007669"/>
    <property type="project" value="UniProtKB-SubCell"/>
</dbReference>
<dbReference type="Gene3D" id="1.10.3810.10">
    <property type="entry name" value="Biosynthetic peptidoglycan transglycosylase-like"/>
    <property type="match status" value="1"/>
</dbReference>
<accession>A0A9D2LKK0</accession>
<evidence type="ECO:0000256" key="1">
    <source>
        <dbReference type="ARBA" id="ARBA00002624"/>
    </source>
</evidence>
<feature type="region of interest" description="Disordered" evidence="23">
    <location>
        <begin position="1"/>
        <end position="25"/>
    </location>
</feature>
<dbReference type="EC" id="3.4.16.4" evidence="3"/>
<keyword evidence="7" id="KW-0645">Protease</keyword>
<feature type="transmembrane region" description="Helical" evidence="24">
    <location>
        <begin position="31"/>
        <end position="57"/>
    </location>
</feature>
<evidence type="ECO:0000256" key="3">
    <source>
        <dbReference type="ARBA" id="ARBA00012448"/>
    </source>
</evidence>
<dbReference type="SUPFAM" id="SSF53955">
    <property type="entry name" value="Lysozyme-like"/>
    <property type="match status" value="1"/>
</dbReference>
<dbReference type="Pfam" id="PF00905">
    <property type="entry name" value="Transpeptidase"/>
    <property type="match status" value="1"/>
</dbReference>
<evidence type="ECO:0000256" key="13">
    <source>
        <dbReference type="ARBA" id="ARBA00022968"/>
    </source>
</evidence>
<comment type="caution">
    <text evidence="27">The sequence shown here is derived from an EMBL/GenBank/DDBJ whole genome shotgun (WGS) entry which is preliminary data.</text>
</comment>
<keyword evidence="11" id="KW-0378">Hydrolase</keyword>
<protein>
    <recommendedName>
        <fullName evidence="4">Penicillin-binding protein 1A</fullName>
        <ecNumber evidence="21">2.4.99.28</ecNumber>
        <ecNumber evidence="3">3.4.16.4</ecNumber>
    </recommendedName>
</protein>
<evidence type="ECO:0000259" key="25">
    <source>
        <dbReference type="Pfam" id="PF00905"/>
    </source>
</evidence>
<keyword evidence="5" id="KW-1003">Cell membrane</keyword>
<keyword evidence="10 24" id="KW-0812">Transmembrane</keyword>
<dbReference type="GO" id="GO:0046677">
    <property type="term" value="P:response to antibiotic"/>
    <property type="evidence" value="ECO:0007669"/>
    <property type="project" value="UniProtKB-KW"/>
</dbReference>
<dbReference type="InterPro" id="IPR001264">
    <property type="entry name" value="Glyco_trans_51"/>
</dbReference>
<evidence type="ECO:0000256" key="23">
    <source>
        <dbReference type="SAM" id="MobiDB-lite"/>
    </source>
</evidence>
<evidence type="ECO:0000313" key="27">
    <source>
        <dbReference type="EMBL" id="HJB14238.1"/>
    </source>
</evidence>
<evidence type="ECO:0000256" key="6">
    <source>
        <dbReference type="ARBA" id="ARBA00022645"/>
    </source>
</evidence>
<name>A0A9D2LKK0_9FIRM</name>
<evidence type="ECO:0000256" key="2">
    <source>
        <dbReference type="ARBA" id="ARBA00004401"/>
    </source>
</evidence>
<keyword evidence="19" id="KW-0961">Cell wall biogenesis/degradation</keyword>
<dbReference type="InterPro" id="IPR023346">
    <property type="entry name" value="Lysozyme-like_dom_sf"/>
</dbReference>
<dbReference type="GO" id="GO:0009252">
    <property type="term" value="P:peptidoglycan biosynthetic process"/>
    <property type="evidence" value="ECO:0007669"/>
    <property type="project" value="UniProtKB-KW"/>
</dbReference>
<evidence type="ECO:0000256" key="5">
    <source>
        <dbReference type="ARBA" id="ARBA00022475"/>
    </source>
</evidence>
<keyword evidence="18" id="KW-0511">Multifunctional enzyme</keyword>
<evidence type="ECO:0000256" key="17">
    <source>
        <dbReference type="ARBA" id="ARBA00023251"/>
    </source>
</evidence>
<evidence type="ECO:0000256" key="18">
    <source>
        <dbReference type="ARBA" id="ARBA00023268"/>
    </source>
</evidence>
<reference evidence="27" key="2">
    <citation type="submission" date="2021-04" db="EMBL/GenBank/DDBJ databases">
        <authorList>
            <person name="Gilroy R."/>
        </authorList>
    </citation>
    <scope>NUCLEOTIDE SEQUENCE</scope>
    <source>
        <strain evidence="27">ChiBcec18-1249</strain>
    </source>
</reference>
<keyword evidence="14" id="KW-0573">Peptidoglycan synthesis</keyword>
<evidence type="ECO:0000256" key="19">
    <source>
        <dbReference type="ARBA" id="ARBA00023316"/>
    </source>
</evidence>
<dbReference type="Pfam" id="PF00912">
    <property type="entry name" value="Transgly"/>
    <property type="match status" value="1"/>
</dbReference>
<evidence type="ECO:0000256" key="22">
    <source>
        <dbReference type="ARBA" id="ARBA00049902"/>
    </source>
</evidence>
<proteinExistence type="predicted"/>
<organism evidence="27 28">
    <name type="scientific">Candidatus Oscillibacter excrementigallinarum</name>
    <dbReference type="NCBI Taxonomy" id="2838716"/>
    <lineage>
        <taxon>Bacteria</taxon>
        <taxon>Bacillati</taxon>
        <taxon>Bacillota</taxon>
        <taxon>Clostridia</taxon>
        <taxon>Eubacteriales</taxon>
        <taxon>Oscillospiraceae</taxon>
        <taxon>Oscillibacter</taxon>
    </lineage>
</organism>
<gene>
    <name evidence="27" type="ORF">H9787_11095</name>
</gene>
<dbReference type="Gene3D" id="3.40.710.10">
    <property type="entry name" value="DD-peptidase/beta-lactamase superfamily"/>
    <property type="match status" value="1"/>
</dbReference>
<evidence type="ECO:0000256" key="14">
    <source>
        <dbReference type="ARBA" id="ARBA00022984"/>
    </source>
</evidence>
<dbReference type="EMBL" id="DWZJ01000101">
    <property type="protein sequence ID" value="HJB14238.1"/>
    <property type="molecule type" value="Genomic_DNA"/>
</dbReference>
<dbReference type="InterPro" id="IPR036950">
    <property type="entry name" value="PBP_transglycosylase"/>
</dbReference>
<dbReference type="SUPFAM" id="SSF56601">
    <property type="entry name" value="beta-lactamase/transpeptidase-like"/>
    <property type="match status" value="1"/>
</dbReference>
<comment type="function">
    <text evidence="1">Cell wall formation. Synthesis of cross-linked peptidoglycan from the lipid intermediates. The enzyme has a penicillin-insensitive transglycosylase N-terminal domain (formation of linear glycan strands) and a penicillin-sensitive transpeptidase C-terminal domain (cross-linking of the peptide subunits).</text>
</comment>
<evidence type="ECO:0000256" key="4">
    <source>
        <dbReference type="ARBA" id="ARBA00018638"/>
    </source>
</evidence>
<dbReference type="InterPro" id="IPR001460">
    <property type="entry name" value="PCN-bd_Tpept"/>
</dbReference>
<evidence type="ECO:0000256" key="21">
    <source>
        <dbReference type="ARBA" id="ARBA00044770"/>
    </source>
</evidence>
<evidence type="ECO:0000256" key="11">
    <source>
        <dbReference type="ARBA" id="ARBA00022801"/>
    </source>
</evidence>
<dbReference type="InterPro" id="IPR050396">
    <property type="entry name" value="Glycosyltr_51/Transpeptidase"/>
</dbReference>
<dbReference type="GO" id="GO:0030288">
    <property type="term" value="C:outer membrane-bounded periplasmic space"/>
    <property type="evidence" value="ECO:0007669"/>
    <property type="project" value="TreeGrafter"/>
</dbReference>
<dbReference type="InterPro" id="IPR012338">
    <property type="entry name" value="Beta-lactam/transpept-like"/>
</dbReference>
<comment type="catalytic activity">
    <reaction evidence="20">
        <text>Preferential cleavage: (Ac)2-L-Lys-D-Ala-|-D-Ala. Also transpeptidation of peptidyl-alanyl moieties that are N-acyl substituents of D-alanine.</text>
        <dbReference type="EC" id="3.4.16.4"/>
    </reaction>
</comment>
<keyword evidence="9" id="KW-0808">Transferase</keyword>
<keyword evidence="13" id="KW-0735">Signal-anchor</keyword>
<dbReference type="AlphaFoldDB" id="A0A9D2LKK0"/>
<dbReference type="PANTHER" id="PTHR32282">
    <property type="entry name" value="BINDING PROTEIN TRANSPEPTIDASE, PUTATIVE-RELATED"/>
    <property type="match status" value="1"/>
</dbReference>
<sequence>MEHKRQTGAHEMIPRREPKQRKSTKRTGRRIAFVIGTFLLVGICTTAMLAGLFLMYVRTTLAPSLEINADDYTMNLSSIIYYQDKDSGEWVEYQTVYGDENRIWVDLDQMPEALWQAAVAIEDHRFFEHQGVDWRRTLGAAVNFFTQSQDTFGGSTLTQQVLKNMTQDNGNTVNRKVREIFRALEFEKNYTKWEILEFYLNTIYLGQGCYGVQTAAEFYFGKDVSELDVAECASLIAITNNPSIYGPMSTVTFEQEDGSIKTARQENKERQELILDRMAGGNEEVGITGLDYLTPEEAEAAKAEELHFTDGTTSATDIVTESTGGANINSWFVDQVLDDVSDDLADLWGITSEQARVRVLNGGYNIYTTLDPEIQEIAESVYEDRGSLNNLTSVSGQLIRSGITIMDPSTGYIVAMVGDMGEKTANRIWNYATDIQQPGSSIKPLTAYAPALDAGVVSPATTFDNYPVQLLNGSPWPKNSPNRYTGWTSVWTGIEDSINTIAVQTLEKVGVTAAYNFATQNLGLSLEPEDMNVSPLGLGGLTYGLSTVEMAAAYSAFANNGVYNEPKTYVRVLANDNSTVILENETEQRVAMKETTAYLMTQMLRNAVTNGTGGGARFSGMHIAGKTGTSNDNYDRYFVGYTPYYCAAVWVGYKENERISYSVNPAASLWRQVMEKVHADLPDQSFDRPSSGLTTVTVCADSGMLCTEACHADPRGDRAVQYTVATGTEPTEECTLHKMVDICTEGNCLAGEFCPAESIVQQGYLDYVREDYGESITASDDAYLISTLEEAVAATETSPGGCPVHTSETVVDPDDPNQGLDPNDPNWQPPDPNDPDGSATDPDTSGEDPGSGTGSEEQPSQPDPNDPTGGFGDAGGDWWSGFWNSNSTDTGT</sequence>
<feature type="domain" description="Glycosyl transferase family 51" evidence="26">
    <location>
        <begin position="98"/>
        <end position="278"/>
    </location>
</feature>
<keyword evidence="8" id="KW-0328">Glycosyltransferase</keyword>
<evidence type="ECO:0000256" key="9">
    <source>
        <dbReference type="ARBA" id="ARBA00022679"/>
    </source>
</evidence>
<keyword evidence="17" id="KW-0046">Antibiotic resistance</keyword>
<dbReference type="GO" id="GO:0008955">
    <property type="term" value="F:peptidoglycan glycosyltransferase activity"/>
    <property type="evidence" value="ECO:0007669"/>
    <property type="project" value="UniProtKB-EC"/>
</dbReference>
<comment type="subcellular location">
    <subcellularLocation>
        <location evidence="2">Cell membrane</location>
        <topology evidence="2">Single-pass type II membrane protein</topology>
    </subcellularLocation>
</comment>
<evidence type="ECO:0000256" key="7">
    <source>
        <dbReference type="ARBA" id="ARBA00022670"/>
    </source>
</evidence>
<comment type="catalytic activity">
    <reaction evidence="22">
        <text>[GlcNAc-(1-&gt;4)-Mur2Ac(oyl-L-Ala-gamma-D-Glu-L-Lys-D-Ala-D-Ala)](n)-di-trans,octa-cis-undecaprenyl diphosphate + beta-D-GlcNAc-(1-&gt;4)-Mur2Ac(oyl-L-Ala-gamma-D-Glu-L-Lys-D-Ala-D-Ala)-di-trans,octa-cis-undecaprenyl diphosphate = [GlcNAc-(1-&gt;4)-Mur2Ac(oyl-L-Ala-gamma-D-Glu-L-Lys-D-Ala-D-Ala)](n+1)-di-trans,octa-cis-undecaprenyl diphosphate + di-trans,octa-cis-undecaprenyl diphosphate + H(+)</text>
        <dbReference type="Rhea" id="RHEA:23708"/>
        <dbReference type="Rhea" id="RHEA-COMP:9602"/>
        <dbReference type="Rhea" id="RHEA-COMP:9603"/>
        <dbReference type="ChEBI" id="CHEBI:15378"/>
        <dbReference type="ChEBI" id="CHEBI:58405"/>
        <dbReference type="ChEBI" id="CHEBI:60033"/>
        <dbReference type="ChEBI" id="CHEBI:78435"/>
        <dbReference type="EC" id="2.4.99.28"/>
    </reaction>
</comment>
<reference evidence="27" key="1">
    <citation type="journal article" date="2021" name="PeerJ">
        <title>Extensive microbial diversity within the chicken gut microbiome revealed by metagenomics and culture.</title>
        <authorList>
            <person name="Gilroy R."/>
            <person name="Ravi A."/>
            <person name="Getino M."/>
            <person name="Pursley I."/>
            <person name="Horton D.L."/>
            <person name="Alikhan N.F."/>
            <person name="Baker D."/>
            <person name="Gharbi K."/>
            <person name="Hall N."/>
            <person name="Watson M."/>
            <person name="Adriaenssens E.M."/>
            <person name="Foster-Nyarko E."/>
            <person name="Jarju S."/>
            <person name="Secka A."/>
            <person name="Antonio M."/>
            <person name="Oren A."/>
            <person name="Chaudhuri R.R."/>
            <person name="La Ragione R."/>
            <person name="Hildebrand F."/>
            <person name="Pallen M.J."/>
        </authorList>
    </citation>
    <scope>NUCLEOTIDE SEQUENCE</scope>
    <source>
        <strain evidence="27">ChiBcec18-1249</strain>
    </source>
</reference>
<evidence type="ECO:0000256" key="24">
    <source>
        <dbReference type="SAM" id="Phobius"/>
    </source>
</evidence>
<evidence type="ECO:0000256" key="16">
    <source>
        <dbReference type="ARBA" id="ARBA00023136"/>
    </source>
</evidence>
<dbReference type="GO" id="GO:0071555">
    <property type="term" value="P:cell wall organization"/>
    <property type="evidence" value="ECO:0007669"/>
    <property type="project" value="UniProtKB-KW"/>
</dbReference>
<dbReference type="PANTHER" id="PTHR32282:SF11">
    <property type="entry name" value="PENICILLIN-BINDING PROTEIN 1B"/>
    <property type="match status" value="1"/>
</dbReference>
<dbReference type="Proteomes" id="UP000823824">
    <property type="component" value="Unassembled WGS sequence"/>
</dbReference>
<evidence type="ECO:0000313" key="28">
    <source>
        <dbReference type="Proteomes" id="UP000823824"/>
    </source>
</evidence>
<evidence type="ECO:0000256" key="15">
    <source>
        <dbReference type="ARBA" id="ARBA00022989"/>
    </source>
</evidence>
<dbReference type="EC" id="2.4.99.28" evidence="21"/>
<evidence type="ECO:0000256" key="20">
    <source>
        <dbReference type="ARBA" id="ARBA00034000"/>
    </source>
</evidence>
<feature type="domain" description="Penicillin-binding protein transpeptidase" evidence="25">
    <location>
        <begin position="403"/>
        <end position="672"/>
    </location>
</feature>
<dbReference type="GO" id="GO:0009002">
    <property type="term" value="F:serine-type D-Ala-D-Ala carboxypeptidase activity"/>
    <property type="evidence" value="ECO:0007669"/>
    <property type="project" value="UniProtKB-EC"/>
</dbReference>
<feature type="compositionally biased region" description="Polar residues" evidence="23">
    <location>
        <begin position="882"/>
        <end position="892"/>
    </location>
</feature>
<evidence type="ECO:0000256" key="12">
    <source>
        <dbReference type="ARBA" id="ARBA00022960"/>
    </source>
</evidence>
<keyword evidence="16 24" id="KW-0472">Membrane</keyword>
<evidence type="ECO:0000256" key="8">
    <source>
        <dbReference type="ARBA" id="ARBA00022676"/>
    </source>
</evidence>
<keyword evidence="12" id="KW-0133">Cell shape</keyword>
<feature type="region of interest" description="Disordered" evidence="23">
    <location>
        <begin position="795"/>
        <end position="892"/>
    </location>
</feature>
<keyword evidence="15 24" id="KW-1133">Transmembrane helix</keyword>
<keyword evidence="6" id="KW-0121">Carboxypeptidase</keyword>
<evidence type="ECO:0000259" key="26">
    <source>
        <dbReference type="Pfam" id="PF00912"/>
    </source>
</evidence>
<dbReference type="GO" id="GO:0008360">
    <property type="term" value="P:regulation of cell shape"/>
    <property type="evidence" value="ECO:0007669"/>
    <property type="project" value="UniProtKB-KW"/>
</dbReference>